<sequence length="179" mass="20021">GYPLRMPEPMSTLPDHYRDSGLQIGDVGVIDRDGQFDVLFNIFKRKDNLLHHLRGVPKNFQPIQQGAIKSSDNAIPPRPNGSSSLTNRGTPQFGHRYLLTVCSSSADYEFDASAPAGAILILPNGAESHQLLSPEQFREVATKNALDWHEFAKKCYGVQYLDRSLYLVTGFYKAHSWSL</sequence>
<feature type="non-terminal residue" evidence="2">
    <location>
        <position position="1"/>
    </location>
</feature>
<proteinExistence type="predicted"/>
<accession>A0A0C9ZLD8</accession>
<dbReference type="AlphaFoldDB" id="A0A0C9ZLD8"/>
<evidence type="ECO:0000313" key="3">
    <source>
        <dbReference type="Proteomes" id="UP000054018"/>
    </source>
</evidence>
<dbReference type="STRING" id="765257.A0A0C9ZLD8"/>
<reference evidence="2 3" key="1">
    <citation type="submission" date="2014-04" db="EMBL/GenBank/DDBJ databases">
        <authorList>
            <consortium name="DOE Joint Genome Institute"/>
            <person name="Kuo A."/>
            <person name="Kohler A."/>
            <person name="Costa M.D."/>
            <person name="Nagy L.G."/>
            <person name="Floudas D."/>
            <person name="Copeland A."/>
            <person name="Barry K.W."/>
            <person name="Cichocki N."/>
            <person name="Veneault-Fourrey C."/>
            <person name="LaButti K."/>
            <person name="Lindquist E.A."/>
            <person name="Lipzen A."/>
            <person name="Lundell T."/>
            <person name="Morin E."/>
            <person name="Murat C."/>
            <person name="Sun H."/>
            <person name="Tunlid A."/>
            <person name="Henrissat B."/>
            <person name="Grigoriev I.V."/>
            <person name="Hibbett D.S."/>
            <person name="Martin F."/>
            <person name="Nordberg H.P."/>
            <person name="Cantor M.N."/>
            <person name="Hua S.X."/>
        </authorList>
    </citation>
    <scope>NUCLEOTIDE SEQUENCE [LARGE SCALE GENOMIC DNA]</scope>
    <source>
        <strain evidence="2 3">441</strain>
    </source>
</reference>
<keyword evidence="3" id="KW-1185">Reference proteome</keyword>
<name>A0A0C9ZLD8_9AGAM</name>
<organism evidence="2 3">
    <name type="scientific">Pisolithus microcarpus 441</name>
    <dbReference type="NCBI Taxonomy" id="765257"/>
    <lineage>
        <taxon>Eukaryota</taxon>
        <taxon>Fungi</taxon>
        <taxon>Dikarya</taxon>
        <taxon>Basidiomycota</taxon>
        <taxon>Agaricomycotina</taxon>
        <taxon>Agaricomycetes</taxon>
        <taxon>Agaricomycetidae</taxon>
        <taxon>Boletales</taxon>
        <taxon>Sclerodermatineae</taxon>
        <taxon>Pisolithaceae</taxon>
        <taxon>Pisolithus</taxon>
    </lineage>
</organism>
<evidence type="ECO:0000256" key="1">
    <source>
        <dbReference type="SAM" id="MobiDB-lite"/>
    </source>
</evidence>
<dbReference type="HOGENOM" id="CLU_021108_5_1_1"/>
<dbReference type="Proteomes" id="UP000054018">
    <property type="component" value="Unassembled WGS sequence"/>
</dbReference>
<reference evidence="3" key="2">
    <citation type="submission" date="2015-01" db="EMBL/GenBank/DDBJ databases">
        <title>Evolutionary Origins and Diversification of the Mycorrhizal Mutualists.</title>
        <authorList>
            <consortium name="DOE Joint Genome Institute"/>
            <consortium name="Mycorrhizal Genomics Consortium"/>
            <person name="Kohler A."/>
            <person name="Kuo A."/>
            <person name="Nagy L.G."/>
            <person name="Floudas D."/>
            <person name="Copeland A."/>
            <person name="Barry K.W."/>
            <person name="Cichocki N."/>
            <person name="Veneault-Fourrey C."/>
            <person name="LaButti K."/>
            <person name="Lindquist E.A."/>
            <person name="Lipzen A."/>
            <person name="Lundell T."/>
            <person name="Morin E."/>
            <person name="Murat C."/>
            <person name="Riley R."/>
            <person name="Ohm R."/>
            <person name="Sun H."/>
            <person name="Tunlid A."/>
            <person name="Henrissat B."/>
            <person name="Grigoriev I.V."/>
            <person name="Hibbett D.S."/>
            <person name="Martin F."/>
        </authorList>
    </citation>
    <scope>NUCLEOTIDE SEQUENCE [LARGE SCALE GENOMIC DNA]</scope>
    <source>
        <strain evidence="3">441</strain>
    </source>
</reference>
<dbReference type="EMBL" id="KN833729">
    <property type="protein sequence ID" value="KIK23187.1"/>
    <property type="molecule type" value="Genomic_DNA"/>
</dbReference>
<feature type="non-terminal residue" evidence="2">
    <location>
        <position position="179"/>
    </location>
</feature>
<dbReference type="OrthoDB" id="2626462at2759"/>
<feature type="compositionally biased region" description="Polar residues" evidence="1">
    <location>
        <begin position="80"/>
        <end position="89"/>
    </location>
</feature>
<feature type="region of interest" description="Disordered" evidence="1">
    <location>
        <begin position="68"/>
        <end position="89"/>
    </location>
</feature>
<protein>
    <submittedName>
        <fullName evidence="2">Uncharacterized protein</fullName>
    </submittedName>
</protein>
<gene>
    <name evidence="2" type="ORF">PISMIDRAFT_79250</name>
</gene>
<evidence type="ECO:0000313" key="2">
    <source>
        <dbReference type="EMBL" id="KIK23187.1"/>
    </source>
</evidence>